<evidence type="ECO:0000256" key="2">
    <source>
        <dbReference type="ARBA" id="ARBA00004395"/>
    </source>
</evidence>
<dbReference type="InterPro" id="IPR051026">
    <property type="entry name" value="PI/PC_transfer"/>
</dbReference>
<evidence type="ECO:0000256" key="1">
    <source>
        <dbReference type="ARBA" id="ARBA00004202"/>
    </source>
</evidence>
<evidence type="ECO:0000313" key="6">
    <source>
        <dbReference type="EMBL" id="KAK3269017.1"/>
    </source>
</evidence>
<protein>
    <recommendedName>
        <fullName evidence="5">CRAL-TRIO domain-containing protein</fullName>
    </recommendedName>
</protein>
<dbReference type="InterPro" id="IPR036865">
    <property type="entry name" value="CRAL-TRIO_dom_sf"/>
</dbReference>
<keyword evidence="4" id="KW-0812">Transmembrane</keyword>
<comment type="subcellular location">
    <subcellularLocation>
        <location evidence="1">Cell membrane</location>
        <topology evidence="1">Peripheral membrane protein</topology>
    </subcellularLocation>
    <subcellularLocation>
        <location evidence="2">Golgi apparatus membrane</location>
        <topology evidence="2">Peripheral membrane protein</topology>
    </subcellularLocation>
</comment>
<sequence>MLTEGKSRMVKPLVAWYLCSALYLVVKFTANGKLISGGKEGCPDEVLSVSVGVAVGGLIIGAIQIAVLSCARGRRRCDELGMWEEGKLEDGYLALPPSPTDSFRSAASALTFSSSRNSSEFDEYSGSLEHQEQGTSRKTEILRKEREDIFNELANSFDPPNMKEVDGIRSLKLLLSSRTQLLPEHDSHCMLRFLRARDGDVKQASEMFLNTIKWRAEYGVDDLLKEGYNFPEYAAVQEHYPQGYHGVDIEGRPVNIQLVGELNVAKLMQVTTRERLEKQHVYEWEVLLKYKYQACSRQAGRPITQSTTIIDLKGVTLAKFNSARALVQRVSKLDQDYYPEYLHEMIFINTPWIFKTIWAIIRGWVGKRTQDKIKMFGSGYRKELLARIAAENLPTCLGGTCECKGGCLQRQPGPWDDEPGHPLLGH</sequence>
<dbReference type="Gene3D" id="1.10.8.20">
    <property type="entry name" value="N-terminal domain of phosphatidylinositol transfer protein sec14p"/>
    <property type="match status" value="1"/>
</dbReference>
<dbReference type="PROSITE" id="PS50191">
    <property type="entry name" value="CRAL_TRIO"/>
    <property type="match status" value="1"/>
</dbReference>
<dbReference type="SMART" id="SM00516">
    <property type="entry name" value="SEC14"/>
    <property type="match status" value="1"/>
</dbReference>
<feature type="transmembrane region" description="Helical" evidence="4">
    <location>
        <begin position="12"/>
        <end position="30"/>
    </location>
</feature>
<dbReference type="Pfam" id="PF00650">
    <property type="entry name" value="CRAL_TRIO"/>
    <property type="match status" value="1"/>
</dbReference>
<dbReference type="PANTHER" id="PTHR45657">
    <property type="entry name" value="CRAL-TRIO DOMAIN-CONTAINING PROTEIN YKL091C-RELATED"/>
    <property type="match status" value="1"/>
</dbReference>
<evidence type="ECO:0000256" key="3">
    <source>
        <dbReference type="ARBA" id="ARBA00038020"/>
    </source>
</evidence>
<keyword evidence="4" id="KW-0472">Membrane</keyword>
<accession>A0AAE0FZR7</accession>
<dbReference type="AlphaFoldDB" id="A0AAE0FZR7"/>
<dbReference type="InterPro" id="IPR011074">
    <property type="entry name" value="CRAL/TRIO_N_dom"/>
</dbReference>
<dbReference type="InterPro" id="IPR001251">
    <property type="entry name" value="CRAL-TRIO_dom"/>
</dbReference>
<gene>
    <name evidence="6" type="ORF">CYMTET_22513</name>
</gene>
<dbReference type="SUPFAM" id="SSF46938">
    <property type="entry name" value="CRAL/TRIO N-terminal domain"/>
    <property type="match status" value="1"/>
</dbReference>
<evidence type="ECO:0000259" key="5">
    <source>
        <dbReference type="PROSITE" id="PS50191"/>
    </source>
</evidence>
<dbReference type="PANTHER" id="PTHR45657:SF1">
    <property type="entry name" value="CRAL-TRIO DOMAIN-CONTAINING PROTEIN YKL091C-RELATED"/>
    <property type="match status" value="1"/>
</dbReference>
<proteinExistence type="inferred from homology"/>
<keyword evidence="7" id="KW-1185">Reference proteome</keyword>
<dbReference type="Gene3D" id="3.40.525.10">
    <property type="entry name" value="CRAL-TRIO lipid binding domain"/>
    <property type="match status" value="1"/>
</dbReference>
<reference evidence="6 7" key="1">
    <citation type="journal article" date="2015" name="Genome Biol. Evol.">
        <title>Comparative Genomics of a Bacterivorous Green Alga Reveals Evolutionary Causalities and Consequences of Phago-Mixotrophic Mode of Nutrition.</title>
        <authorList>
            <person name="Burns J.A."/>
            <person name="Paasch A."/>
            <person name="Narechania A."/>
            <person name="Kim E."/>
        </authorList>
    </citation>
    <scope>NUCLEOTIDE SEQUENCE [LARGE SCALE GENOMIC DNA]</scope>
    <source>
        <strain evidence="6 7">PLY_AMNH</strain>
    </source>
</reference>
<dbReference type="SUPFAM" id="SSF52087">
    <property type="entry name" value="CRAL/TRIO domain"/>
    <property type="match status" value="1"/>
</dbReference>
<feature type="domain" description="CRAL-TRIO" evidence="5">
    <location>
        <begin position="232"/>
        <end position="405"/>
    </location>
</feature>
<dbReference type="GO" id="GO:0000139">
    <property type="term" value="C:Golgi membrane"/>
    <property type="evidence" value="ECO:0007669"/>
    <property type="project" value="UniProtKB-SubCell"/>
</dbReference>
<organism evidence="6 7">
    <name type="scientific">Cymbomonas tetramitiformis</name>
    <dbReference type="NCBI Taxonomy" id="36881"/>
    <lineage>
        <taxon>Eukaryota</taxon>
        <taxon>Viridiplantae</taxon>
        <taxon>Chlorophyta</taxon>
        <taxon>Pyramimonadophyceae</taxon>
        <taxon>Pyramimonadales</taxon>
        <taxon>Pyramimonadaceae</taxon>
        <taxon>Cymbomonas</taxon>
    </lineage>
</organism>
<evidence type="ECO:0000256" key="4">
    <source>
        <dbReference type="SAM" id="Phobius"/>
    </source>
</evidence>
<dbReference type="SMART" id="SM01100">
    <property type="entry name" value="CRAL_TRIO_N"/>
    <property type="match status" value="1"/>
</dbReference>
<dbReference type="EMBL" id="LGRX02011389">
    <property type="protein sequence ID" value="KAK3269017.1"/>
    <property type="molecule type" value="Genomic_DNA"/>
</dbReference>
<dbReference type="Pfam" id="PF03765">
    <property type="entry name" value="CRAL_TRIO_N"/>
    <property type="match status" value="1"/>
</dbReference>
<dbReference type="GO" id="GO:0005886">
    <property type="term" value="C:plasma membrane"/>
    <property type="evidence" value="ECO:0007669"/>
    <property type="project" value="UniProtKB-SubCell"/>
</dbReference>
<comment type="similarity">
    <text evidence="3">Belongs to the SFH family.</text>
</comment>
<dbReference type="InterPro" id="IPR036273">
    <property type="entry name" value="CRAL/TRIO_N_dom_sf"/>
</dbReference>
<comment type="caution">
    <text evidence="6">The sequence shown here is derived from an EMBL/GenBank/DDBJ whole genome shotgun (WGS) entry which is preliminary data.</text>
</comment>
<keyword evidence="4" id="KW-1133">Transmembrane helix</keyword>
<evidence type="ECO:0000313" key="7">
    <source>
        <dbReference type="Proteomes" id="UP001190700"/>
    </source>
</evidence>
<name>A0AAE0FZR7_9CHLO</name>
<feature type="transmembrane region" description="Helical" evidence="4">
    <location>
        <begin position="50"/>
        <end position="71"/>
    </location>
</feature>
<dbReference type="Proteomes" id="UP001190700">
    <property type="component" value="Unassembled WGS sequence"/>
</dbReference>
<dbReference type="CDD" id="cd00170">
    <property type="entry name" value="SEC14"/>
    <property type="match status" value="1"/>
</dbReference>